<dbReference type="Gene3D" id="2.60.40.3350">
    <property type="match status" value="1"/>
</dbReference>
<organism evidence="2 3">
    <name type="scientific">Staphylococcus haemolyticus</name>
    <dbReference type="NCBI Taxonomy" id="1283"/>
    <lineage>
        <taxon>Bacteria</taxon>
        <taxon>Bacillati</taxon>
        <taxon>Bacillota</taxon>
        <taxon>Bacilli</taxon>
        <taxon>Bacillales</taxon>
        <taxon>Staphylococcaceae</taxon>
        <taxon>Staphylococcus</taxon>
    </lineage>
</organism>
<protein>
    <submittedName>
        <fullName evidence="2">DUF2479 domain-containing protein</fullName>
    </submittedName>
</protein>
<dbReference type="Proteomes" id="UP000316594">
    <property type="component" value="Unassembled WGS sequence"/>
</dbReference>
<dbReference type="InterPro" id="IPR018913">
    <property type="entry name" value="BppU_N"/>
</dbReference>
<reference evidence="2 3" key="1">
    <citation type="submission" date="2019-07" db="EMBL/GenBank/DDBJ databases">
        <title>Genome Sequencing and Assembly of Staphylococcus haemolyticus SDA2.</title>
        <authorList>
            <person name="Emmons C.B."/>
            <person name="Park C."/>
            <person name="Sevigny J.L."/>
            <person name="Andam C."/>
        </authorList>
    </citation>
    <scope>NUCLEOTIDE SEQUENCE [LARGE SCALE GENOMIC DNA]</scope>
    <source>
        <strain evidence="2 3">SDA2</strain>
    </source>
</reference>
<sequence length="819" mass="92510">MADIYKTKEIETNINERGVNLGNVDVTLYTMDKGSAAFKIHLKREVNYGNEKVYDSVNLYTADMTPRIDIVAADGSVFSNEPIDIVIPESGVIQYIVSDYVIRHAGKMDVYIYLENKSESVQVANFYFYIEEDGVARRLGKEITGDRLDDIVKNVMSGQLMELLSEDYREQLDKEIKQFLSDNNKDFNLKFEDLTREEKDELTKDLTNKGLADFRIEDNSIFNEKLVDGTIQPEKTTFFDIKRSSNLLDINKVTYNKNIDSSGNIVDDSNRWISDFIPMTSNESISFTKGSFALALYDENKNFISRVGISTSPYSPRSVSNLGFIRIISSSDLSNLMFNKGESLLPYEKGYGEIVKLKKSYYDTFDFKDGVVTTNKIKDDAVTTDKIKNNSITPEKTTFITSKESKNLLSKITIQPNKSIDTDGTVIEDSARWLSDYIELDSVVGEKLNITQDRYRLALYDKDKKFISRVGLTGTSQYAPNPATGLKYIRIIGYMTNDYTKIMVNKGETLLPLEKPENSTKMNANIKVTPDSLIQYQKSNNIFNKNDIQFNKTLDINGNIVDDQNWVVTPKIAVEGKTVSFTQDMTVLWAVFDENDNLISRSQKNNGATTTLSLSDSASYFILSVVKTTLDRFMANYGSTLLPYEDFGYTLVSTNETPIKISEDIVPKSSGGVNVDAEDITIVELNNSKQIATEYKNNLPSNKTASVYTKDGKVQFDSIIFSSDDTNAEIIITYENDEGEQVNDKIIKPDDNTDLPLTIDNIATYGYPKTQFLLYNPKKNLYKLSLNALNFSNNVQISVKNNHTSSINVSIQLVGRYYV</sequence>
<name>A0AB38PF66_STAHA</name>
<gene>
    <name evidence="2" type="ORF">FNL11_04950</name>
</gene>
<dbReference type="AlphaFoldDB" id="A0AB38PF66"/>
<proteinExistence type="predicted"/>
<evidence type="ECO:0000313" key="2">
    <source>
        <dbReference type="EMBL" id="TRL78070.1"/>
    </source>
</evidence>
<dbReference type="RefSeq" id="WP_142837052.1">
    <property type="nucleotide sequence ID" value="NZ_VJMP01000003.1"/>
</dbReference>
<comment type="caution">
    <text evidence="2">The sequence shown here is derived from an EMBL/GenBank/DDBJ whole genome shotgun (WGS) entry which is preliminary data.</text>
</comment>
<dbReference type="Pfam" id="PF10651">
    <property type="entry name" value="BppU_N"/>
    <property type="match status" value="1"/>
</dbReference>
<evidence type="ECO:0000259" key="1">
    <source>
        <dbReference type="Pfam" id="PF10651"/>
    </source>
</evidence>
<dbReference type="EMBL" id="VJMP01000003">
    <property type="protein sequence ID" value="TRL78070.1"/>
    <property type="molecule type" value="Genomic_DNA"/>
</dbReference>
<evidence type="ECO:0000313" key="3">
    <source>
        <dbReference type="Proteomes" id="UP000316594"/>
    </source>
</evidence>
<accession>A0AB38PF66</accession>
<feature type="domain" description="BppU N-terminal" evidence="1">
    <location>
        <begin position="7"/>
        <end position="155"/>
    </location>
</feature>